<dbReference type="VEuPathDB" id="TriTrypDB:Lsey_0453_0030"/>
<dbReference type="Proteomes" id="UP000038009">
    <property type="component" value="Unassembled WGS sequence"/>
</dbReference>
<sequence length="168" mass="19303">MSSDSSDDEDVVVLQVCANRYCQGIDDLEFDEETNRSYCGRCRALYARTEKEGFRVLLSDDDLNLVKLIFDRFDARKCGYWTFNEWNIFQEATSRGADKPIESAEALKEFFKEEFDLTIADLGKEGPIIRLVDLENMYGGYQYNNVYALVEDSETLEDQGVLHTGVLE</sequence>
<name>A0A0N1PC25_LEPSE</name>
<protein>
    <submittedName>
        <fullName evidence="1">Uncharacterized protein</fullName>
    </submittedName>
</protein>
<accession>A0A0N1PC25</accession>
<reference evidence="1 2" key="1">
    <citation type="journal article" date="2015" name="PLoS Pathog.">
        <title>Leptomonas seymouri: Adaptations to the Dixenous Life Cycle Analyzed by Genome Sequencing, Transcriptome Profiling and Co-infection with Leishmania donovani.</title>
        <authorList>
            <person name="Kraeva N."/>
            <person name="Butenko A."/>
            <person name="Hlavacova J."/>
            <person name="Kostygov A."/>
            <person name="Myskova J."/>
            <person name="Grybchuk D."/>
            <person name="Lestinova T."/>
            <person name="Votypka J."/>
            <person name="Volf P."/>
            <person name="Opperdoes F."/>
            <person name="Flegontov P."/>
            <person name="Lukes J."/>
            <person name="Yurchenko V."/>
        </authorList>
    </citation>
    <scope>NUCLEOTIDE SEQUENCE [LARGE SCALE GENOMIC DNA]</scope>
    <source>
        <strain evidence="1 2">ATCC 30220</strain>
    </source>
</reference>
<comment type="caution">
    <text evidence="1">The sequence shown here is derived from an EMBL/GenBank/DDBJ whole genome shotgun (WGS) entry which is preliminary data.</text>
</comment>
<proteinExistence type="predicted"/>
<organism evidence="1 2">
    <name type="scientific">Leptomonas seymouri</name>
    <dbReference type="NCBI Taxonomy" id="5684"/>
    <lineage>
        <taxon>Eukaryota</taxon>
        <taxon>Discoba</taxon>
        <taxon>Euglenozoa</taxon>
        <taxon>Kinetoplastea</taxon>
        <taxon>Metakinetoplastina</taxon>
        <taxon>Trypanosomatida</taxon>
        <taxon>Trypanosomatidae</taxon>
        <taxon>Leishmaniinae</taxon>
        <taxon>Leptomonas</taxon>
    </lineage>
</organism>
<gene>
    <name evidence="1" type="ORF">ABL78_7940</name>
</gene>
<dbReference type="OMA" id="LQVCANK"/>
<evidence type="ECO:0000313" key="2">
    <source>
        <dbReference type="Proteomes" id="UP000038009"/>
    </source>
</evidence>
<dbReference type="AlphaFoldDB" id="A0A0N1PC25"/>
<evidence type="ECO:0000313" key="1">
    <source>
        <dbReference type="EMBL" id="KPI83041.1"/>
    </source>
</evidence>
<keyword evidence="2" id="KW-1185">Reference proteome</keyword>
<dbReference type="OrthoDB" id="72851at2759"/>
<dbReference type="EMBL" id="LJSK01000453">
    <property type="protein sequence ID" value="KPI83041.1"/>
    <property type="molecule type" value="Genomic_DNA"/>
</dbReference>